<reference evidence="4 5" key="1">
    <citation type="submission" date="2024-08" db="EMBL/GenBank/DDBJ databases">
        <authorList>
            <person name="Lu H."/>
        </authorList>
    </citation>
    <scope>NUCLEOTIDE SEQUENCE [LARGE SCALE GENOMIC DNA]</scope>
    <source>
        <strain evidence="4 5">DXS20W</strain>
    </source>
</reference>
<gene>
    <name evidence="4" type="ORF">ACG04Q_04325</name>
</gene>
<dbReference type="SMART" id="SM00448">
    <property type="entry name" value="REC"/>
    <property type="match status" value="1"/>
</dbReference>
<evidence type="ECO:0000256" key="1">
    <source>
        <dbReference type="ARBA" id="ARBA00022553"/>
    </source>
</evidence>
<accession>A0ABW7GFR7</accession>
<organism evidence="4 5">
    <name type="scientific">Pelomonas lactea</name>
    <dbReference type="NCBI Taxonomy" id="3299030"/>
    <lineage>
        <taxon>Bacteria</taxon>
        <taxon>Pseudomonadati</taxon>
        <taxon>Pseudomonadota</taxon>
        <taxon>Betaproteobacteria</taxon>
        <taxon>Burkholderiales</taxon>
        <taxon>Sphaerotilaceae</taxon>
        <taxon>Roseateles</taxon>
    </lineage>
</organism>
<dbReference type="PROSITE" id="PS50110">
    <property type="entry name" value="RESPONSE_REGULATORY"/>
    <property type="match status" value="1"/>
</dbReference>
<dbReference type="SUPFAM" id="SSF52172">
    <property type="entry name" value="CheY-like"/>
    <property type="match status" value="1"/>
</dbReference>
<dbReference type="PANTHER" id="PTHR44591">
    <property type="entry name" value="STRESS RESPONSE REGULATOR PROTEIN 1"/>
    <property type="match status" value="1"/>
</dbReference>
<name>A0ABW7GFR7_9BURK</name>
<evidence type="ECO:0000256" key="2">
    <source>
        <dbReference type="PROSITE-ProRule" id="PRU00169"/>
    </source>
</evidence>
<dbReference type="Pfam" id="PF00072">
    <property type="entry name" value="Response_reg"/>
    <property type="match status" value="1"/>
</dbReference>
<dbReference type="Proteomes" id="UP001606302">
    <property type="component" value="Unassembled WGS sequence"/>
</dbReference>
<dbReference type="EMBL" id="JBIGHX010000001">
    <property type="protein sequence ID" value="MFG6460788.1"/>
    <property type="molecule type" value="Genomic_DNA"/>
</dbReference>
<sequence>MPARILVIEDNAANLELVRYLLSYSGHAVLEARDGAQGVETALRERPDLIVCDLQMPQLDGYQVLDRLRADPGCAGVVIVAVTAFSMPNDRQKVITAGFDGYLSKPIEPEHFVAQIEAFLPPGLRTPPRADA</sequence>
<proteinExistence type="predicted"/>
<dbReference type="RefSeq" id="WP_394509606.1">
    <property type="nucleotide sequence ID" value="NZ_JBIGHX010000001.1"/>
</dbReference>
<dbReference type="InterPro" id="IPR050595">
    <property type="entry name" value="Bact_response_regulator"/>
</dbReference>
<evidence type="ECO:0000313" key="4">
    <source>
        <dbReference type="EMBL" id="MFG6460788.1"/>
    </source>
</evidence>
<feature type="modified residue" description="4-aspartylphosphate" evidence="2">
    <location>
        <position position="53"/>
    </location>
</feature>
<dbReference type="Gene3D" id="3.40.50.2300">
    <property type="match status" value="1"/>
</dbReference>
<dbReference type="InterPro" id="IPR011006">
    <property type="entry name" value="CheY-like_superfamily"/>
</dbReference>
<dbReference type="PANTHER" id="PTHR44591:SF3">
    <property type="entry name" value="RESPONSE REGULATORY DOMAIN-CONTAINING PROTEIN"/>
    <property type="match status" value="1"/>
</dbReference>
<keyword evidence="1 2" id="KW-0597">Phosphoprotein</keyword>
<keyword evidence="5" id="KW-1185">Reference proteome</keyword>
<evidence type="ECO:0000259" key="3">
    <source>
        <dbReference type="PROSITE" id="PS50110"/>
    </source>
</evidence>
<evidence type="ECO:0000313" key="5">
    <source>
        <dbReference type="Proteomes" id="UP001606302"/>
    </source>
</evidence>
<comment type="caution">
    <text evidence="4">The sequence shown here is derived from an EMBL/GenBank/DDBJ whole genome shotgun (WGS) entry which is preliminary data.</text>
</comment>
<dbReference type="InterPro" id="IPR001789">
    <property type="entry name" value="Sig_transdc_resp-reg_receiver"/>
</dbReference>
<protein>
    <submittedName>
        <fullName evidence="4">Response regulator</fullName>
    </submittedName>
</protein>
<feature type="domain" description="Response regulatory" evidence="3">
    <location>
        <begin position="4"/>
        <end position="120"/>
    </location>
</feature>